<feature type="domain" description="Phosphatidylglycerol lysyltransferase C-terminal" evidence="1">
    <location>
        <begin position="23"/>
        <end position="294"/>
    </location>
</feature>
<dbReference type="HOGENOM" id="CLU_058411_0_0_9"/>
<name>R4KAC6_CLOPA</name>
<proteinExistence type="predicted"/>
<keyword evidence="3" id="KW-1185">Reference proteome</keyword>
<dbReference type="PIRSF" id="PIRSF018688">
    <property type="entry name" value="UCP018688"/>
    <property type="match status" value="1"/>
</dbReference>
<dbReference type="InterPro" id="IPR024320">
    <property type="entry name" value="LPG_synthase_C"/>
</dbReference>
<dbReference type="SUPFAM" id="SSF55729">
    <property type="entry name" value="Acyl-CoA N-acyltransferases (Nat)"/>
    <property type="match status" value="2"/>
</dbReference>
<dbReference type="InterPro" id="IPR016181">
    <property type="entry name" value="Acyl_CoA_acyltransferase"/>
</dbReference>
<protein>
    <recommendedName>
        <fullName evidence="1">Phosphatidylglycerol lysyltransferase C-terminal domain-containing protein</fullName>
    </recommendedName>
</protein>
<dbReference type="Proteomes" id="UP000013523">
    <property type="component" value="Chromosome"/>
</dbReference>
<dbReference type="KEGG" id="cpas:Clopa_1655"/>
<dbReference type="Gene3D" id="3.40.630.30">
    <property type="match status" value="1"/>
</dbReference>
<dbReference type="InterPro" id="IPR016732">
    <property type="entry name" value="UCP018688"/>
</dbReference>
<sequence length="295" mass="35220">MLNFKKLNLEDKEVLDKYLKPFNFKSCEYSFTTLFIWKEACSIEYAIYDGVLIFKKRDFDGKTHFMQPIGYKKEQLKEIFQLLKECREEFNMDYLFKDLEGEFLEDLREYCNIEVDIIEDRDNFDYIYPSSSLISLSGKKLHGKKNHYNQFIKNYEYYVKDIREADEEECIEAVKEWLYRKGDPDEHLKYEAKGIDELLKNKDKLDFDGIAVYVKDKIAALTMGEKMNEEMAIIHIEKADPQIKGLYSFVNKSFVEQCFSDVNIINREQDLGREGLRKAKESYKPFEFVKKYIIP</sequence>
<reference evidence="2 3" key="1">
    <citation type="submission" date="2012-01" db="EMBL/GenBank/DDBJ databases">
        <title>Complete sequence of chromosome of Clostridium pasteurianum BC1.</title>
        <authorList>
            <consortium name="US DOE Joint Genome Institute"/>
            <person name="Lucas S."/>
            <person name="Han J."/>
            <person name="Lapidus A."/>
            <person name="Cheng J.-F."/>
            <person name="Goodwin L."/>
            <person name="Pitluck S."/>
            <person name="Peters L."/>
            <person name="Mikhailova N."/>
            <person name="Teshima H."/>
            <person name="Detter J.C."/>
            <person name="Han C."/>
            <person name="Tapia R."/>
            <person name="Land M."/>
            <person name="Hauser L."/>
            <person name="Kyrpides N."/>
            <person name="Ivanova N."/>
            <person name="Pagani I."/>
            <person name="Dunn J."/>
            <person name="Taghavi S."/>
            <person name="Francis A."/>
            <person name="van der Lelie D."/>
            <person name="Woyke T."/>
        </authorList>
    </citation>
    <scope>NUCLEOTIDE SEQUENCE [LARGE SCALE GENOMIC DNA]</scope>
    <source>
        <strain evidence="2 3">BC1</strain>
    </source>
</reference>
<gene>
    <name evidence="2" type="ORF">Clopa_1655</name>
</gene>
<dbReference type="OrthoDB" id="9765580at2"/>
<dbReference type="PANTHER" id="PTHR41373">
    <property type="entry name" value="DUF2156 DOMAIN-CONTAINING PROTEIN"/>
    <property type="match status" value="1"/>
</dbReference>
<dbReference type="AlphaFoldDB" id="R4KAC6"/>
<organism evidence="2 3">
    <name type="scientific">Clostridium pasteurianum BC1</name>
    <dbReference type="NCBI Taxonomy" id="86416"/>
    <lineage>
        <taxon>Bacteria</taxon>
        <taxon>Bacillati</taxon>
        <taxon>Bacillota</taxon>
        <taxon>Clostridia</taxon>
        <taxon>Eubacteriales</taxon>
        <taxon>Clostridiaceae</taxon>
        <taxon>Clostridium</taxon>
    </lineage>
</organism>
<evidence type="ECO:0000259" key="1">
    <source>
        <dbReference type="Pfam" id="PF09924"/>
    </source>
</evidence>
<dbReference type="eggNOG" id="COG4866">
    <property type="taxonomic scope" value="Bacteria"/>
</dbReference>
<dbReference type="RefSeq" id="WP_015614899.1">
    <property type="nucleotide sequence ID" value="NC_021182.1"/>
</dbReference>
<dbReference type="STRING" id="86416.Clopa_1655"/>
<accession>R4KAC6</accession>
<dbReference type="PATRIC" id="fig|86416.3.peg.1631"/>
<dbReference type="Pfam" id="PF09924">
    <property type="entry name" value="LPG_synthase_C"/>
    <property type="match status" value="1"/>
</dbReference>
<dbReference type="EMBL" id="CP003261">
    <property type="protein sequence ID" value="AGK96580.1"/>
    <property type="molecule type" value="Genomic_DNA"/>
</dbReference>
<evidence type="ECO:0000313" key="2">
    <source>
        <dbReference type="EMBL" id="AGK96580.1"/>
    </source>
</evidence>
<dbReference type="PANTHER" id="PTHR41373:SF1">
    <property type="entry name" value="PHOSPHATIDYLGLYCEROL LYSYLTRANSFERASE C-TERMINAL DOMAIN-CONTAINING PROTEIN"/>
    <property type="match status" value="1"/>
</dbReference>
<evidence type="ECO:0000313" key="3">
    <source>
        <dbReference type="Proteomes" id="UP000013523"/>
    </source>
</evidence>